<dbReference type="Pfam" id="PF02362">
    <property type="entry name" value="B3"/>
    <property type="match status" value="1"/>
</dbReference>
<evidence type="ECO:0000313" key="8">
    <source>
        <dbReference type="Proteomes" id="UP000694930"/>
    </source>
</evidence>
<accession>A0ABM1GSL0</accession>
<reference evidence="8" key="1">
    <citation type="journal article" date="2014" name="Nat. Genet.">
        <title>The genome of the stress-tolerant wild tomato species Solanum pennellii.</title>
        <authorList>
            <person name="Bolger A."/>
            <person name="Scossa F."/>
            <person name="Bolger M.E."/>
            <person name="Lanz C."/>
            <person name="Maumus F."/>
            <person name="Tohge T."/>
            <person name="Quesneville H."/>
            <person name="Alseekh S."/>
            <person name="Sorensen I."/>
            <person name="Lichtenstein G."/>
            <person name="Fich E.A."/>
            <person name="Conte M."/>
            <person name="Keller H."/>
            <person name="Schneeberger K."/>
            <person name="Schwacke R."/>
            <person name="Ofner I."/>
            <person name="Vrebalov J."/>
            <person name="Xu Y."/>
            <person name="Osorio S."/>
            <person name="Aflitos S.A."/>
            <person name="Schijlen E."/>
            <person name="Jimenez-Gomez J.M."/>
            <person name="Ryngajllo M."/>
            <person name="Kimura S."/>
            <person name="Kumar R."/>
            <person name="Koenig D."/>
            <person name="Headland L.R."/>
            <person name="Maloof J.N."/>
            <person name="Sinha N."/>
            <person name="van Ham R.C."/>
            <person name="Lankhorst R.K."/>
            <person name="Mao L."/>
            <person name="Vogel A."/>
            <person name="Arsova B."/>
            <person name="Panstruga R."/>
            <person name="Fei Z."/>
            <person name="Rose J.K."/>
            <person name="Zamir D."/>
            <person name="Carrari F."/>
            <person name="Giovannoni J.J."/>
            <person name="Weigel D."/>
            <person name="Usadel B."/>
            <person name="Fernie A.R."/>
        </authorList>
    </citation>
    <scope>NUCLEOTIDE SEQUENCE [LARGE SCALE GENOMIC DNA]</scope>
    <source>
        <strain evidence="8">cv. LA0716</strain>
    </source>
</reference>
<dbReference type="PANTHER" id="PTHR31674:SF62">
    <property type="entry name" value="B3 DOMAIN-CONTAINING PROTEIN REM14-RELATED"/>
    <property type="match status" value="1"/>
</dbReference>
<evidence type="ECO:0000256" key="5">
    <source>
        <dbReference type="ARBA" id="ARBA00023163"/>
    </source>
</evidence>
<dbReference type="GeneID" id="107019255"/>
<keyword evidence="5" id="KW-0804">Transcription</keyword>
<gene>
    <name evidence="9" type="primary">LOC107019255</name>
</gene>
<reference evidence="9" key="2">
    <citation type="submission" date="2025-08" db="UniProtKB">
        <authorList>
            <consortium name="RefSeq"/>
        </authorList>
    </citation>
    <scope>IDENTIFICATION</scope>
</reference>
<protein>
    <submittedName>
        <fullName evidence="9">B3 domain-containing protein REM5-like</fullName>
    </submittedName>
</protein>
<proteinExistence type="predicted"/>
<dbReference type="InterPro" id="IPR015300">
    <property type="entry name" value="DNA-bd_pseudobarrel_sf"/>
</dbReference>
<dbReference type="PROSITE" id="PS50863">
    <property type="entry name" value="B3"/>
    <property type="match status" value="1"/>
</dbReference>
<evidence type="ECO:0000256" key="2">
    <source>
        <dbReference type="ARBA" id="ARBA00022737"/>
    </source>
</evidence>
<keyword evidence="6" id="KW-0539">Nucleus</keyword>
<dbReference type="InterPro" id="IPR039218">
    <property type="entry name" value="REM_fam"/>
</dbReference>
<evidence type="ECO:0000256" key="1">
    <source>
        <dbReference type="ARBA" id="ARBA00004123"/>
    </source>
</evidence>
<sequence length="111" mass="13148">MKVTPKKPHFFKPILPGFKDSLKIPVDFWKYLKGHKHMKNAILRSAGKRWVVKVKRGWLEDNWKIFVEDVNLQLGDILVFRHEGDMVFDVSIFDSSHCEIVSIRKTQRQEI</sequence>
<dbReference type="SMART" id="SM01019">
    <property type="entry name" value="B3"/>
    <property type="match status" value="1"/>
</dbReference>
<keyword evidence="3" id="KW-0805">Transcription regulation</keyword>
<keyword evidence="8" id="KW-1185">Reference proteome</keyword>
<keyword evidence="2" id="KW-0677">Repeat</keyword>
<evidence type="ECO:0000256" key="4">
    <source>
        <dbReference type="ARBA" id="ARBA00023125"/>
    </source>
</evidence>
<feature type="domain" description="TF-B3" evidence="7">
    <location>
        <begin position="7"/>
        <end position="96"/>
    </location>
</feature>
<dbReference type="CDD" id="cd10017">
    <property type="entry name" value="B3_DNA"/>
    <property type="match status" value="1"/>
</dbReference>
<dbReference type="RefSeq" id="XP_015075288.1">
    <property type="nucleotide sequence ID" value="XM_015219802.1"/>
</dbReference>
<dbReference type="Gene3D" id="2.40.330.10">
    <property type="entry name" value="DNA-binding pseudobarrel domain"/>
    <property type="match status" value="1"/>
</dbReference>
<name>A0ABM1GSL0_SOLPN</name>
<dbReference type="SUPFAM" id="SSF101936">
    <property type="entry name" value="DNA-binding pseudobarrel domain"/>
    <property type="match status" value="1"/>
</dbReference>
<organism evidence="8 9">
    <name type="scientific">Solanum pennellii</name>
    <name type="common">Tomato</name>
    <name type="synonym">Lycopersicon pennellii</name>
    <dbReference type="NCBI Taxonomy" id="28526"/>
    <lineage>
        <taxon>Eukaryota</taxon>
        <taxon>Viridiplantae</taxon>
        <taxon>Streptophyta</taxon>
        <taxon>Embryophyta</taxon>
        <taxon>Tracheophyta</taxon>
        <taxon>Spermatophyta</taxon>
        <taxon>Magnoliopsida</taxon>
        <taxon>eudicotyledons</taxon>
        <taxon>Gunneridae</taxon>
        <taxon>Pentapetalae</taxon>
        <taxon>asterids</taxon>
        <taxon>lamiids</taxon>
        <taxon>Solanales</taxon>
        <taxon>Solanaceae</taxon>
        <taxon>Solanoideae</taxon>
        <taxon>Solaneae</taxon>
        <taxon>Solanum</taxon>
        <taxon>Solanum subgen. Lycopersicon</taxon>
    </lineage>
</organism>
<evidence type="ECO:0000256" key="3">
    <source>
        <dbReference type="ARBA" id="ARBA00023015"/>
    </source>
</evidence>
<evidence type="ECO:0000259" key="7">
    <source>
        <dbReference type="PROSITE" id="PS50863"/>
    </source>
</evidence>
<dbReference type="Proteomes" id="UP000694930">
    <property type="component" value="Chromosome 5"/>
</dbReference>
<comment type="subcellular location">
    <subcellularLocation>
        <location evidence="1">Nucleus</location>
    </subcellularLocation>
</comment>
<dbReference type="PANTHER" id="PTHR31674">
    <property type="entry name" value="B3 DOMAIN-CONTAINING PROTEIN REM-LIKE 3-RELATED"/>
    <property type="match status" value="1"/>
</dbReference>
<evidence type="ECO:0000256" key="6">
    <source>
        <dbReference type="ARBA" id="ARBA00023242"/>
    </source>
</evidence>
<evidence type="ECO:0000313" key="9">
    <source>
        <dbReference type="RefSeq" id="XP_015075288.1"/>
    </source>
</evidence>
<keyword evidence="4" id="KW-0238">DNA-binding</keyword>
<dbReference type="InterPro" id="IPR003340">
    <property type="entry name" value="B3_DNA-bd"/>
</dbReference>